<keyword evidence="2" id="KW-1185">Reference proteome</keyword>
<evidence type="ECO:0000313" key="2">
    <source>
        <dbReference type="Proteomes" id="UP000290819"/>
    </source>
</evidence>
<reference evidence="1 2" key="1">
    <citation type="submission" date="2017-03" db="EMBL/GenBank/DDBJ databases">
        <authorList>
            <person name="Safronova V.I."/>
            <person name="Sazanova A.L."/>
            <person name="Chirak E.R."/>
        </authorList>
    </citation>
    <scope>NUCLEOTIDE SEQUENCE [LARGE SCALE GENOMIC DNA]</scope>
    <source>
        <strain evidence="1 2">Opo-243</strain>
    </source>
</reference>
<protein>
    <submittedName>
        <fullName evidence="1">General secretion pathway protein GspI</fullName>
    </submittedName>
</protein>
<dbReference type="OrthoDB" id="8140943at2"/>
<dbReference type="AlphaFoldDB" id="A0A4Q1UP83"/>
<dbReference type="Pfam" id="PF07963">
    <property type="entry name" value="N_methyl"/>
    <property type="match status" value="1"/>
</dbReference>
<accession>A0A4Q1UP83</accession>
<evidence type="ECO:0000313" key="1">
    <source>
        <dbReference type="EMBL" id="RXT36449.1"/>
    </source>
</evidence>
<sequence>MSRRMSPKRRGERGFTMIEAVVALALVMIGLAAIGTLAATNSRGAWKLEQRAALADTARLVASTIPRAGVPIPEDLAGNVASHRWQMRVTPFLGEVPEVPQSRFIPQRVELRVRAPSGAILSLETVRLQLRSGGG</sequence>
<dbReference type="Proteomes" id="UP000290819">
    <property type="component" value="Unassembled WGS sequence"/>
</dbReference>
<organism evidence="1 2">
    <name type="scientific">Bradyrhizobium betae</name>
    <dbReference type="NCBI Taxonomy" id="244734"/>
    <lineage>
        <taxon>Bacteria</taxon>
        <taxon>Pseudomonadati</taxon>
        <taxon>Pseudomonadota</taxon>
        <taxon>Alphaproteobacteria</taxon>
        <taxon>Hyphomicrobiales</taxon>
        <taxon>Nitrobacteraceae</taxon>
        <taxon>Bradyrhizobium</taxon>
    </lineage>
</organism>
<name>A0A4Q1UP83_9BRAD</name>
<proteinExistence type="predicted"/>
<dbReference type="InterPro" id="IPR012902">
    <property type="entry name" value="N_methyl_site"/>
</dbReference>
<gene>
    <name evidence="1" type="ORF">B5V03_32830</name>
</gene>
<comment type="caution">
    <text evidence="1">The sequence shown here is derived from an EMBL/GenBank/DDBJ whole genome shotgun (WGS) entry which is preliminary data.</text>
</comment>
<dbReference type="EMBL" id="MZXW01000050">
    <property type="protein sequence ID" value="RXT36449.1"/>
    <property type="molecule type" value="Genomic_DNA"/>
</dbReference>